<feature type="region of interest" description="Disordered" evidence="2">
    <location>
        <begin position="1367"/>
        <end position="1412"/>
    </location>
</feature>
<feature type="region of interest" description="Disordered" evidence="2">
    <location>
        <begin position="1488"/>
        <end position="1540"/>
    </location>
</feature>
<accession>F0XZI6</accession>
<feature type="region of interest" description="Disordered" evidence="2">
    <location>
        <begin position="1301"/>
        <end position="1321"/>
    </location>
</feature>
<feature type="region of interest" description="Disordered" evidence="2">
    <location>
        <begin position="1444"/>
        <end position="1463"/>
    </location>
</feature>
<keyword evidence="4" id="KW-1185">Reference proteome</keyword>
<organism evidence="4">
    <name type="scientific">Aureococcus anophagefferens</name>
    <name type="common">Harmful bloom alga</name>
    <dbReference type="NCBI Taxonomy" id="44056"/>
    <lineage>
        <taxon>Eukaryota</taxon>
        <taxon>Sar</taxon>
        <taxon>Stramenopiles</taxon>
        <taxon>Ochrophyta</taxon>
        <taxon>Pelagophyceae</taxon>
        <taxon>Pelagomonadales</taxon>
        <taxon>Pelagomonadaceae</taxon>
        <taxon>Aureococcus</taxon>
    </lineage>
</organism>
<dbReference type="Gene3D" id="2.130.10.10">
    <property type="entry name" value="YVTN repeat-like/Quinoprotein amine dehydrogenase"/>
    <property type="match status" value="1"/>
</dbReference>
<dbReference type="EMBL" id="GL833122">
    <property type="protein sequence ID" value="EGB11351.1"/>
    <property type="molecule type" value="Genomic_DNA"/>
</dbReference>
<feature type="compositionally biased region" description="Low complexity" evidence="2">
    <location>
        <begin position="601"/>
        <end position="613"/>
    </location>
</feature>
<gene>
    <name evidence="3" type="ORF">AURANDRAFT_61753</name>
</gene>
<feature type="coiled-coil region" evidence="1">
    <location>
        <begin position="1173"/>
        <end position="1203"/>
    </location>
</feature>
<dbReference type="Proteomes" id="UP000002729">
    <property type="component" value="Unassembled WGS sequence"/>
</dbReference>
<feature type="compositionally biased region" description="Low complexity" evidence="2">
    <location>
        <begin position="627"/>
        <end position="639"/>
    </location>
</feature>
<keyword evidence="1" id="KW-0175">Coiled coil</keyword>
<feature type="compositionally biased region" description="Low complexity" evidence="2">
    <location>
        <begin position="577"/>
        <end position="587"/>
    </location>
</feature>
<evidence type="ECO:0000313" key="4">
    <source>
        <dbReference type="Proteomes" id="UP000002729"/>
    </source>
</evidence>
<dbReference type="OrthoDB" id="6162375at2759"/>
<feature type="compositionally biased region" description="Low complexity" evidence="2">
    <location>
        <begin position="657"/>
        <end position="666"/>
    </location>
</feature>
<dbReference type="InterPro" id="IPR015943">
    <property type="entry name" value="WD40/YVTN_repeat-like_dom_sf"/>
</dbReference>
<evidence type="ECO:0000256" key="2">
    <source>
        <dbReference type="SAM" id="MobiDB-lite"/>
    </source>
</evidence>
<evidence type="ECO:0000256" key="1">
    <source>
        <dbReference type="SAM" id="Coils"/>
    </source>
</evidence>
<feature type="coiled-coil region" evidence="1">
    <location>
        <begin position="881"/>
        <end position="911"/>
    </location>
</feature>
<protein>
    <submittedName>
        <fullName evidence="3">Uncharacterized protein</fullName>
    </submittedName>
</protein>
<dbReference type="SUPFAM" id="SSF53639">
    <property type="entry name" value="AraD/HMP-PK domain-like"/>
    <property type="match status" value="1"/>
</dbReference>
<dbReference type="RefSeq" id="XP_009033728.1">
    <property type="nucleotide sequence ID" value="XM_009035480.1"/>
</dbReference>
<reference evidence="3 4" key="1">
    <citation type="journal article" date="2011" name="Proc. Natl. Acad. Sci. U.S.A.">
        <title>Niche of harmful alga Aureococcus anophagefferens revealed through ecogenomics.</title>
        <authorList>
            <person name="Gobler C.J."/>
            <person name="Berry D.L."/>
            <person name="Dyhrman S.T."/>
            <person name="Wilhelm S.W."/>
            <person name="Salamov A."/>
            <person name="Lobanov A.V."/>
            <person name="Zhang Y."/>
            <person name="Collier J.L."/>
            <person name="Wurch L.L."/>
            <person name="Kustka A.B."/>
            <person name="Dill B.D."/>
            <person name="Shah M."/>
            <person name="VerBerkmoes N.C."/>
            <person name="Kuo A."/>
            <person name="Terry A."/>
            <person name="Pangilinan J."/>
            <person name="Lindquist E.A."/>
            <person name="Lucas S."/>
            <person name="Paulsen I.T."/>
            <person name="Hattenrath-Lehmann T.K."/>
            <person name="Talmage S.C."/>
            <person name="Walker E.A."/>
            <person name="Koch F."/>
            <person name="Burson A.M."/>
            <person name="Marcoval M.A."/>
            <person name="Tang Y.Z."/>
            <person name="Lecleir G.R."/>
            <person name="Coyne K.J."/>
            <person name="Berg G.M."/>
            <person name="Bertrand E.M."/>
            <person name="Saito M.A."/>
            <person name="Gladyshev V.N."/>
            <person name="Grigoriev I.V."/>
        </authorList>
    </citation>
    <scope>NUCLEOTIDE SEQUENCE [LARGE SCALE GENOMIC DNA]</scope>
    <source>
        <strain evidence="4">CCMP 1984</strain>
    </source>
</reference>
<feature type="compositionally biased region" description="Low complexity" evidence="2">
    <location>
        <begin position="549"/>
        <end position="559"/>
    </location>
</feature>
<dbReference type="OMA" id="GYPPMAT"/>
<proteinExistence type="predicted"/>
<name>F0XZI6_AURAN</name>
<dbReference type="eggNOG" id="KOG0845">
    <property type="taxonomic scope" value="Eukaryota"/>
</dbReference>
<dbReference type="InterPro" id="IPR036409">
    <property type="entry name" value="Aldolase_II/adducin_N_sf"/>
</dbReference>
<feature type="region of interest" description="Disordered" evidence="2">
    <location>
        <begin position="540"/>
        <end position="559"/>
    </location>
</feature>
<feature type="compositionally biased region" description="Pro residues" evidence="2">
    <location>
        <begin position="1503"/>
        <end position="1518"/>
    </location>
</feature>
<feature type="compositionally biased region" description="Basic and acidic residues" evidence="2">
    <location>
        <begin position="1367"/>
        <end position="1377"/>
    </location>
</feature>
<sequence length="1655" mass="165955">MADDDVRVALLGDVTVGTTQDANFQAALGGNRLALLERHGVVVAGVGRELACFALRDLEAACWAQYEARAAGKGSSKRGGGAAAPRAGAADLGGPVGPVAGSGGNVVAAGVGAELRCYAVEAGHALRLLNTFDCGGPVVDCACSPDGARVAAATAGGGGCVVDVASGARAPLPGGALAVAFDAAAGRCAVATESGLALVEADGASASLPAPDFEDGAARRAHAVAWLDAGHVFVGYRDAAGGDDALARAAVHAVAAGAAAPFAEDEVVAFFDREAPGAPHGFHVAAHSDALALVACNLSRDVRVVRADPDEPGSWYVHEAVDEALLCCQTPCVAAADGDEVETLVAGLALSRCASRAAPPRDPQTPPDAGAAPAPLALVLSTAGLLSLYALAEDDPSRAAPRTPRPLDALPPAPAAAGQTALAGFAPAKAPEKPAFGFAAAPGAAPGFSFGAPAAAAPGAAPAFGFAAPAAKAPSGYPPMATKAPSKLPFGAPAPAAKAPAGYPPMATKAPSKLPFGAPAPAAKAPSGYPPMATKAPSKLPFGAPAPAPAAKAPSGYPPMATKAPSKLPFGAPAPAPAAKAPSGYPPMATKAPSKLPFGAPAPAAKAPSGYPPMATKAPSKLPFGAPAPAAKAPSGYPPMATKAPSKLPFGAPAPAPAAKAPSGYPPMATKAPSKLPFGAPAPAAAATSKPAFGAPASKLAFGAPASKPAFGAPASKLAFGAPASKPAFGAPASKPAFGAPASTPAFGAPASAPAFGAPASAPAFGAAAAPAFGAATQALGETKRAFGDATRALGAAPAAATLPSFKEIEASVGAPAGGARSGERKAYTVPHDMVVPRDAAEAEKWRVVLDFEQSMADMREAMRASKVEVDAAVDEGRRKGEDERRELREAQALVREYRAQERELGEMRAQLLGSCEDVRRQCADAKSSLEIAEGTLADCDDPEKKAKADEWARVLETQPLDVASKARLERLEKLACDVASTLSDVKLAPSGYPPMATKAPSKLPFGAPAPAAKATSKPAFGAPASAPAFGAPASKPAFGAPASAPAFGAPASAPAFGAAAAPAFGAATQALGETKRAFGDATRALGAAPAAATLPSFKEIEASVGAPAGGARSGERKAYTVPHDMVVPRDAAEAEKWRVVLDFEQSMADMREAMRASKVEVDAAVDEGRRKGEDERRELREAQALVREYRAQERELGEMRAQLLGSCEDVRRQCADAKSSLEIAEGTLADCDDPEKKAKADEWARVLETQPLDVASKARLERLEKLACDVASTLSDVKLVNEHREKLEASLPKATVSSFFTSPRRTSRGPGVLGDATNDGPKASAAPLLIRRIKATYEASLRVTEVTLPDLDRRLKLALEEKRELERRIERSREDASPESAAAGSYFSPGGDEPKALADAPFASSHEHDEEAQLQRNLAALFSQPFKTVVRDFRPHVVGVVGAKPPNWRDRAPPPGSDGPLPAVVDESLRGAEHCVWSAKRLDKARREADEAAPLAAAATPPKAPPAAAPSPKPPAKGRPLEPDASSPPRKADAPAFGGFGAGAKADAPAFGGFGAGAKAAAPPPPAGLGAAALGVSALSASAFGAAAAPAFGGGAAGGATFGAAAAQSSFGQPAAGGFGAQPSAFGAQPSAFGAAPSGFGASAPSSSFTQFRG</sequence>
<evidence type="ECO:0000313" key="3">
    <source>
        <dbReference type="EMBL" id="EGB11351.1"/>
    </source>
</evidence>
<feature type="compositionally biased region" description="Low complexity" evidence="2">
    <location>
        <begin position="1493"/>
        <end position="1502"/>
    </location>
</feature>
<dbReference type="GeneID" id="20223603"/>
<dbReference type="PRINTS" id="PR01217">
    <property type="entry name" value="PRICHEXTENSN"/>
</dbReference>
<dbReference type="KEGG" id="aaf:AURANDRAFT_61753"/>
<feature type="region of interest" description="Disordered" evidence="2">
    <location>
        <begin position="569"/>
        <end position="666"/>
    </location>
</feature>
<dbReference type="SUPFAM" id="SSF75011">
    <property type="entry name" value="3-carboxy-cis,cis-mucoante lactonizing enzyme"/>
    <property type="match status" value="1"/>
</dbReference>
<dbReference type="InParanoid" id="F0XZI6"/>